<dbReference type="SUPFAM" id="SSF46626">
    <property type="entry name" value="Cytochrome c"/>
    <property type="match status" value="2"/>
</dbReference>
<dbReference type="Proteomes" id="UP000031623">
    <property type="component" value="Chromosome"/>
</dbReference>
<dbReference type="InterPro" id="IPR036909">
    <property type="entry name" value="Cyt_c-like_dom_sf"/>
</dbReference>
<sequence length="164" mass="19528">MLTLPGYWACLSYLNWELVKGYCTGCHSAMKFTQQKLTRDRWQELLVWMQKEQGLKGLFAEDEVKVLDYLSRHYTTEEEKRKQLVKRHKLDEETGLIVADNWILVKGNCTGCHSARKFLQQRLSRERWQEVIQWMQKNQGLVKFDSDTENKILNYLEAYYSPQG</sequence>
<dbReference type="AlphaFoldDB" id="A0A090BUK6"/>
<accession>A0A090BUK6</accession>
<dbReference type="GO" id="GO:0020037">
    <property type="term" value="F:heme binding"/>
    <property type="evidence" value="ECO:0007669"/>
    <property type="project" value="InterPro"/>
</dbReference>
<dbReference type="STRING" id="40754.THII_0974"/>
<dbReference type="HOGENOM" id="CLU_1618240_0_0_6"/>
<dbReference type="KEGG" id="tig:THII_0974"/>
<dbReference type="GO" id="GO:0009055">
    <property type="term" value="F:electron transfer activity"/>
    <property type="evidence" value="ECO:0007669"/>
    <property type="project" value="InterPro"/>
</dbReference>
<evidence type="ECO:0000313" key="1">
    <source>
        <dbReference type="EMBL" id="BAP55271.1"/>
    </source>
</evidence>
<keyword evidence="2" id="KW-1185">Reference proteome</keyword>
<organism evidence="1 2">
    <name type="scientific">Thioploca ingrica</name>
    <dbReference type="NCBI Taxonomy" id="40754"/>
    <lineage>
        <taxon>Bacteria</taxon>
        <taxon>Pseudomonadati</taxon>
        <taxon>Pseudomonadota</taxon>
        <taxon>Gammaproteobacteria</taxon>
        <taxon>Thiotrichales</taxon>
        <taxon>Thiotrichaceae</taxon>
        <taxon>Thioploca</taxon>
    </lineage>
</organism>
<name>A0A090BUK6_9GAMM</name>
<dbReference type="Gene3D" id="1.10.760.10">
    <property type="entry name" value="Cytochrome c-like domain"/>
    <property type="match status" value="2"/>
</dbReference>
<evidence type="ECO:0000313" key="2">
    <source>
        <dbReference type="Proteomes" id="UP000031623"/>
    </source>
</evidence>
<protein>
    <recommendedName>
        <fullName evidence="3">Quinohemoprotein amine dehydrogenase alpha subunit haem binding domain-containing protein</fullName>
    </recommendedName>
</protein>
<reference evidence="1 2" key="1">
    <citation type="journal article" date="2014" name="ISME J.">
        <title>Ecophysiology of Thioploca ingrica as revealed by the complete genome sequence supplemented with proteomic evidence.</title>
        <authorList>
            <person name="Kojima H."/>
            <person name="Ogura Y."/>
            <person name="Yamamoto N."/>
            <person name="Togashi T."/>
            <person name="Mori H."/>
            <person name="Watanabe T."/>
            <person name="Nemoto F."/>
            <person name="Kurokawa K."/>
            <person name="Hayashi T."/>
            <person name="Fukui M."/>
        </authorList>
    </citation>
    <scope>NUCLEOTIDE SEQUENCE [LARGE SCALE GENOMIC DNA]</scope>
</reference>
<evidence type="ECO:0008006" key="3">
    <source>
        <dbReference type="Google" id="ProtNLM"/>
    </source>
</evidence>
<proteinExistence type="predicted"/>
<dbReference type="EMBL" id="AP014633">
    <property type="protein sequence ID" value="BAP55271.1"/>
    <property type="molecule type" value="Genomic_DNA"/>
</dbReference>
<gene>
    <name evidence="1" type="ORF">THII_0974</name>
</gene>